<evidence type="ECO:0000313" key="4">
    <source>
        <dbReference type="Proteomes" id="UP000324897"/>
    </source>
</evidence>
<evidence type="ECO:0000256" key="1">
    <source>
        <dbReference type="SAM" id="MobiDB-lite"/>
    </source>
</evidence>
<feature type="chain" id="PRO_5023858348" description="Secreted protein" evidence="2">
    <location>
        <begin position="21"/>
        <end position="96"/>
    </location>
</feature>
<proteinExistence type="predicted"/>
<protein>
    <recommendedName>
        <fullName evidence="5">Secreted protein</fullName>
    </recommendedName>
</protein>
<comment type="caution">
    <text evidence="3">The sequence shown here is derived from an EMBL/GenBank/DDBJ whole genome shotgun (WGS) entry which is preliminary data.</text>
</comment>
<evidence type="ECO:0000313" key="3">
    <source>
        <dbReference type="EMBL" id="TVU50504.1"/>
    </source>
</evidence>
<dbReference type="PROSITE" id="PS51257">
    <property type="entry name" value="PROKAR_LIPOPROTEIN"/>
    <property type="match status" value="1"/>
</dbReference>
<feature type="non-terminal residue" evidence="3">
    <location>
        <position position="1"/>
    </location>
</feature>
<feature type="signal peptide" evidence="2">
    <location>
        <begin position="1"/>
        <end position="20"/>
    </location>
</feature>
<name>A0A5J9WTA3_9POAL</name>
<dbReference type="EMBL" id="RWGY01000002">
    <property type="protein sequence ID" value="TVU50504.1"/>
    <property type="molecule type" value="Genomic_DNA"/>
</dbReference>
<dbReference type="AlphaFoldDB" id="A0A5J9WTA3"/>
<keyword evidence="4" id="KW-1185">Reference proteome</keyword>
<sequence>MAQSRLVATIFLLASCCIRAWHGWLGQLPWRAAGSEDHKARAMKIRLHPRRIQRPQGGGRADPASSSTDPATTRQGTRGSGGDKAGAARIRRVLPT</sequence>
<keyword evidence="2" id="KW-0732">Signal</keyword>
<evidence type="ECO:0000256" key="2">
    <source>
        <dbReference type="SAM" id="SignalP"/>
    </source>
</evidence>
<dbReference type="Proteomes" id="UP000324897">
    <property type="component" value="Chromosome 6"/>
</dbReference>
<reference evidence="3 4" key="1">
    <citation type="journal article" date="2019" name="Sci. Rep.">
        <title>A high-quality genome of Eragrostis curvula grass provides insights into Poaceae evolution and supports new strategies to enhance forage quality.</title>
        <authorList>
            <person name="Carballo J."/>
            <person name="Santos B.A.C.M."/>
            <person name="Zappacosta D."/>
            <person name="Garbus I."/>
            <person name="Selva J.P."/>
            <person name="Gallo C.A."/>
            <person name="Diaz A."/>
            <person name="Albertini E."/>
            <person name="Caccamo M."/>
            <person name="Echenique V."/>
        </authorList>
    </citation>
    <scope>NUCLEOTIDE SEQUENCE [LARGE SCALE GENOMIC DNA]</scope>
    <source>
        <strain evidence="4">cv. Victoria</strain>
        <tissue evidence="3">Leaf</tissue>
    </source>
</reference>
<accession>A0A5J9WTA3</accession>
<dbReference type="Gramene" id="TVU50504">
    <property type="protein sequence ID" value="TVU50504"/>
    <property type="gene ID" value="EJB05_01877"/>
</dbReference>
<feature type="region of interest" description="Disordered" evidence="1">
    <location>
        <begin position="46"/>
        <end position="96"/>
    </location>
</feature>
<feature type="compositionally biased region" description="Polar residues" evidence="1">
    <location>
        <begin position="64"/>
        <end position="77"/>
    </location>
</feature>
<organism evidence="3 4">
    <name type="scientific">Eragrostis curvula</name>
    <name type="common">weeping love grass</name>
    <dbReference type="NCBI Taxonomy" id="38414"/>
    <lineage>
        <taxon>Eukaryota</taxon>
        <taxon>Viridiplantae</taxon>
        <taxon>Streptophyta</taxon>
        <taxon>Embryophyta</taxon>
        <taxon>Tracheophyta</taxon>
        <taxon>Spermatophyta</taxon>
        <taxon>Magnoliopsida</taxon>
        <taxon>Liliopsida</taxon>
        <taxon>Poales</taxon>
        <taxon>Poaceae</taxon>
        <taxon>PACMAD clade</taxon>
        <taxon>Chloridoideae</taxon>
        <taxon>Eragrostideae</taxon>
        <taxon>Eragrostidinae</taxon>
        <taxon>Eragrostis</taxon>
    </lineage>
</organism>
<evidence type="ECO:0008006" key="5">
    <source>
        <dbReference type="Google" id="ProtNLM"/>
    </source>
</evidence>
<gene>
    <name evidence="3" type="ORF">EJB05_01877</name>
</gene>